<evidence type="ECO:0000256" key="5">
    <source>
        <dbReference type="ARBA" id="ARBA00023136"/>
    </source>
</evidence>
<keyword evidence="3 8" id="KW-1133">Transmembrane helix</keyword>
<dbReference type="GO" id="GO:0006955">
    <property type="term" value="P:immune response"/>
    <property type="evidence" value="ECO:0007669"/>
    <property type="project" value="TreeGrafter"/>
</dbReference>
<dbReference type="Pfam" id="PF00001">
    <property type="entry name" value="7tm_1"/>
    <property type="match status" value="1"/>
</dbReference>
<evidence type="ECO:0000313" key="11">
    <source>
        <dbReference type="Proteomes" id="UP001460270"/>
    </source>
</evidence>
<sequence>MDNHTSHETACNQTEAWSWLYAMQPFYMCAICFLGILGNSFVLVVFLLERRRTSVADIYLGNLALADLLMLSCLPFWIVTIFNEFHWTFGCTWGNALDIVEQLSTYIGYSNSSLNPFLYVIVGKQFKQRARDVLRAASCKRWERSRSGYSSGNVTSRQYESTKI</sequence>
<accession>A0AAW0MGM4</accession>
<evidence type="ECO:0000259" key="9">
    <source>
        <dbReference type="PROSITE" id="PS50262"/>
    </source>
</evidence>
<keyword evidence="6" id="KW-0675">Receptor</keyword>
<dbReference type="PANTHER" id="PTHR10489:SF957">
    <property type="entry name" value="B2 BRADYKININ RECEPTOR"/>
    <property type="match status" value="1"/>
</dbReference>
<evidence type="ECO:0000256" key="6">
    <source>
        <dbReference type="ARBA" id="ARBA00023170"/>
    </source>
</evidence>
<dbReference type="SUPFAM" id="SSF81321">
    <property type="entry name" value="Family A G protein-coupled receptor-like"/>
    <property type="match status" value="2"/>
</dbReference>
<dbReference type="InterPro" id="IPR017452">
    <property type="entry name" value="GPCR_Rhodpsn_7TM"/>
</dbReference>
<evidence type="ECO:0000313" key="10">
    <source>
        <dbReference type="EMBL" id="KAK7877099.1"/>
    </source>
</evidence>
<dbReference type="GO" id="GO:0009897">
    <property type="term" value="C:external side of plasma membrane"/>
    <property type="evidence" value="ECO:0007669"/>
    <property type="project" value="TreeGrafter"/>
</dbReference>
<dbReference type="InterPro" id="IPR050119">
    <property type="entry name" value="CCR1-9-like"/>
</dbReference>
<feature type="domain" description="G-protein coupled receptors family 1 profile" evidence="9">
    <location>
        <begin position="38"/>
        <end position="90"/>
    </location>
</feature>
<evidence type="ECO:0000256" key="7">
    <source>
        <dbReference type="ARBA" id="ARBA00023224"/>
    </source>
</evidence>
<dbReference type="GO" id="GO:0019722">
    <property type="term" value="P:calcium-mediated signaling"/>
    <property type="evidence" value="ECO:0007669"/>
    <property type="project" value="TreeGrafter"/>
</dbReference>
<comment type="caution">
    <text evidence="10">The sequence shown here is derived from an EMBL/GenBank/DDBJ whole genome shotgun (WGS) entry which is preliminary data.</text>
</comment>
<reference evidence="11" key="1">
    <citation type="submission" date="2024-04" db="EMBL/GenBank/DDBJ databases">
        <title>Salinicola lusitanus LLJ914,a marine bacterium isolated from the Okinawa Trough.</title>
        <authorList>
            <person name="Li J."/>
        </authorList>
    </citation>
    <scope>NUCLEOTIDE SEQUENCE [LARGE SCALE GENOMIC DNA]</scope>
</reference>
<comment type="subcellular location">
    <subcellularLocation>
        <location evidence="1">Membrane</location>
    </subcellularLocation>
</comment>
<dbReference type="GO" id="GO:0019957">
    <property type="term" value="F:C-C chemokine binding"/>
    <property type="evidence" value="ECO:0007669"/>
    <property type="project" value="TreeGrafter"/>
</dbReference>
<keyword evidence="4" id="KW-0297">G-protein coupled receptor</keyword>
<keyword evidence="2 8" id="KW-0812">Transmembrane</keyword>
<feature type="transmembrane region" description="Helical" evidence="8">
    <location>
        <begin position="60"/>
        <end position="83"/>
    </location>
</feature>
<evidence type="ECO:0000256" key="2">
    <source>
        <dbReference type="ARBA" id="ARBA00022692"/>
    </source>
</evidence>
<dbReference type="GO" id="GO:0060326">
    <property type="term" value="P:cell chemotaxis"/>
    <property type="evidence" value="ECO:0007669"/>
    <property type="project" value="TreeGrafter"/>
</dbReference>
<evidence type="ECO:0000256" key="1">
    <source>
        <dbReference type="ARBA" id="ARBA00004370"/>
    </source>
</evidence>
<dbReference type="EMBL" id="JBBPFD010000722">
    <property type="protein sequence ID" value="KAK7877099.1"/>
    <property type="molecule type" value="Genomic_DNA"/>
</dbReference>
<organism evidence="10 11">
    <name type="scientific">Mugilogobius chulae</name>
    <name type="common">yellowstripe goby</name>
    <dbReference type="NCBI Taxonomy" id="88201"/>
    <lineage>
        <taxon>Eukaryota</taxon>
        <taxon>Metazoa</taxon>
        <taxon>Chordata</taxon>
        <taxon>Craniata</taxon>
        <taxon>Vertebrata</taxon>
        <taxon>Euteleostomi</taxon>
        <taxon>Actinopterygii</taxon>
        <taxon>Neopterygii</taxon>
        <taxon>Teleostei</taxon>
        <taxon>Neoteleostei</taxon>
        <taxon>Acanthomorphata</taxon>
        <taxon>Gobiaria</taxon>
        <taxon>Gobiiformes</taxon>
        <taxon>Gobioidei</taxon>
        <taxon>Gobiidae</taxon>
        <taxon>Gobionellinae</taxon>
        <taxon>Mugilogobius</taxon>
    </lineage>
</organism>
<dbReference type="PRINTS" id="PR00237">
    <property type="entry name" value="GPCRRHODOPSN"/>
</dbReference>
<dbReference type="InterPro" id="IPR000276">
    <property type="entry name" value="GPCR_Rhodpsn"/>
</dbReference>
<dbReference type="AlphaFoldDB" id="A0AAW0MGM4"/>
<dbReference type="PANTHER" id="PTHR10489">
    <property type="entry name" value="CELL ADHESION MOLECULE"/>
    <property type="match status" value="1"/>
</dbReference>
<protein>
    <recommendedName>
        <fullName evidence="9">G-protein coupled receptors family 1 profile domain-containing protein</fullName>
    </recommendedName>
</protein>
<keyword evidence="5 8" id="KW-0472">Membrane</keyword>
<keyword evidence="11" id="KW-1185">Reference proteome</keyword>
<dbReference type="Proteomes" id="UP001460270">
    <property type="component" value="Unassembled WGS sequence"/>
</dbReference>
<dbReference type="GO" id="GO:0007204">
    <property type="term" value="P:positive regulation of cytosolic calcium ion concentration"/>
    <property type="evidence" value="ECO:0007669"/>
    <property type="project" value="TreeGrafter"/>
</dbReference>
<evidence type="ECO:0000256" key="4">
    <source>
        <dbReference type="ARBA" id="ARBA00023040"/>
    </source>
</evidence>
<gene>
    <name evidence="10" type="ORF">WMY93_032179</name>
</gene>
<evidence type="ECO:0000256" key="8">
    <source>
        <dbReference type="SAM" id="Phobius"/>
    </source>
</evidence>
<name>A0AAW0MGM4_9GOBI</name>
<dbReference type="PROSITE" id="PS50262">
    <property type="entry name" value="G_PROTEIN_RECEP_F1_2"/>
    <property type="match status" value="1"/>
</dbReference>
<dbReference type="GO" id="GO:0016493">
    <property type="term" value="F:C-C chemokine receptor activity"/>
    <property type="evidence" value="ECO:0007669"/>
    <property type="project" value="TreeGrafter"/>
</dbReference>
<dbReference type="Gene3D" id="1.20.1070.10">
    <property type="entry name" value="Rhodopsin 7-helix transmembrane proteins"/>
    <property type="match status" value="2"/>
</dbReference>
<feature type="transmembrane region" description="Helical" evidence="8">
    <location>
        <begin position="25"/>
        <end position="48"/>
    </location>
</feature>
<evidence type="ECO:0000256" key="3">
    <source>
        <dbReference type="ARBA" id="ARBA00022989"/>
    </source>
</evidence>
<proteinExistence type="predicted"/>
<feature type="transmembrane region" description="Helical" evidence="8">
    <location>
        <begin position="103"/>
        <end position="122"/>
    </location>
</feature>
<keyword evidence="7" id="KW-0807">Transducer</keyword>